<keyword evidence="2" id="KW-1185">Reference proteome</keyword>
<sequence>MAKTDFDAVIVGSGPNGLSAAITMQLAGLSVLVLEAKDTIGGGLRSADLTLPGFVHDICSAIHPLAVGSPFFRTLPLADHGMEFIYPSVSAAHPFDDGTAAALARSVVETAHSLGVDEQVYQNLLEPIVRDWPTMAADILGPLRFPKHPINMACFGLNAVLPVTQLVKRFKTKEARGLIGGMAAHAIQPLSNLTTSAIALVLMTAGHLRGWPVPKGGSQTIANALASYFRSIGGKIETGQLVKSLRDIPSAKVVLFDVTPKQLLSIAGERFSPIYRKQLEHYRYGMGVFKIDWALDGPIPFTATECQQAGTVHIGGTFEEIVETEQLSSEGQHPDRPFVLLAQPSLFDPSRAPAGQHTAWAYCHVPNGSTLDRTEVIEQQVERFAPGFRDRILDRHTMNTMQMEGYNPNYIGGDINGGIIDIGQLYTRPVIGLSPYKTSAPGIFICSSSTPPGGGVHGMCGYHAARVALREGFGLPVPITLTTG</sequence>
<evidence type="ECO:0000313" key="2">
    <source>
        <dbReference type="Proteomes" id="UP001597512"/>
    </source>
</evidence>
<protein>
    <submittedName>
        <fullName evidence="1">Phytoene desaturase family protein</fullName>
    </submittedName>
</protein>
<dbReference type="PANTHER" id="PTHR10668:SF105">
    <property type="entry name" value="DEHYDROGENASE-RELATED"/>
    <property type="match status" value="1"/>
</dbReference>
<dbReference type="SUPFAM" id="SSF51905">
    <property type="entry name" value="FAD/NAD(P)-binding domain"/>
    <property type="match status" value="1"/>
</dbReference>
<evidence type="ECO:0000313" key="1">
    <source>
        <dbReference type="EMBL" id="MFD2933288.1"/>
    </source>
</evidence>
<organism evidence="1 2">
    <name type="scientific">Spirosoma flavum</name>
    <dbReference type="NCBI Taxonomy" id="2048557"/>
    <lineage>
        <taxon>Bacteria</taxon>
        <taxon>Pseudomonadati</taxon>
        <taxon>Bacteroidota</taxon>
        <taxon>Cytophagia</taxon>
        <taxon>Cytophagales</taxon>
        <taxon>Cytophagaceae</taxon>
        <taxon>Spirosoma</taxon>
    </lineage>
</organism>
<accession>A0ABW6AFV5</accession>
<dbReference type="PANTHER" id="PTHR10668">
    <property type="entry name" value="PHYTOENE DEHYDROGENASE"/>
    <property type="match status" value="1"/>
</dbReference>
<dbReference type="Proteomes" id="UP001597512">
    <property type="component" value="Unassembled WGS sequence"/>
</dbReference>
<dbReference type="Pfam" id="PF13450">
    <property type="entry name" value="NAD_binding_8"/>
    <property type="match status" value="1"/>
</dbReference>
<proteinExistence type="predicted"/>
<dbReference type="EMBL" id="JBHUOM010000002">
    <property type="protein sequence ID" value="MFD2933288.1"/>
    <property type="molecule type" value="Genomic_DNA"/>
</dbReference>
<comment type="caution">
    <text evidence="1">The sequence shown here is derived from an EMBL/GenBank/DDBJ whole genome shotgun (WGS) entry which is preliminary data.</text>
</comment>
<dbReference type="PRINTS" id="PR00411">
    <property type="entry name" value="PNDRDTASEI"/>
</dbReference>
<dbReference type="RefSeq" id="WP_381497502.1">
    <property type="nucleotide sequence ID" value="NZ_JBHUOM010000002.1"/>
</dbReference>
<dbReference type="Gene3D" id="3.50.50.60">
    <property type="entry name" value="FAD/NAD(P)-binding domain"/>
    <property type="match status" value="2"/>
</dbReference>
<gene>
    <name evidence="1" type="ORF">ACFS25_05805</name>
</gene>
<name>A0ABW6AFV5_9BACT</name>
<dbReference type="InterPro" id="IPR036188">
    <property type="entry name" value="FAD/NAD-bd_sf"/>
</dbReference>
<reference evidence="2" key="1">
    <citation type="journal article" date="2019" name="Int. J. Syst. Evol. Microbiol.">
        <title>The Global Catalogue of Microorganisms (GCM) 10K type strain sequencing project: providing services to taxonomists for standard genome sequencing and annotation.</title>
        <authorList>
            <consortium name="The Broad Institute Genomics Platform"/>
            <consortium name="The Broad Institute Genome Sequencing Center for Infectious Disease"/>
            <person name="Wu L."/>
            <person name="Ma J."/>
        </authorList>
    </citation>
    <scope>NUCLEOTIDE SEQUENCE [LARGE SCALE GENOMIC DNA]</scope>
    <source>
        <strain evidence="2">KCTC 52490</strain>
    </source>
</reference>